<evidence type="ECO:0000313" key="4">
    <source>
        <dbReference type="Proteomes" id="UP001152797"/>
    </source>
</evidence>
<sequence>MNAAENPTIPGPGTLGESGFEHGEHGHQDDQSKSPVIDSKEDEERGRSRSPRPQLNVPEPNPESPLEVLSACTSLAVGVTSMVAALKTSSEKLEVLIGNTQSLQNDLVRSMDVLAKSIASMSHSVEWSMNRTVGDMMKEAVSKGTEDASNMATGVLSPPMAPAVAPPQPPPAMAVATFAGYSPAKVGEPPMGHPANLDVPFMKNPPVCVLDESTGGVRNVSPTRQLNPATGTAAFSPLGYMVLKNSTDYRRIYP</sequence>
<feature type="region of interest" description="Disordered" evidence="1">
    <location>
        <begin position="1"/>
        <end position="66"/>
    </location>
</feature>
<reference evidence="3 4" key="2">
    <citation type="submission" date="2024-05" db="EMBL/GenBank/DDBJ databases">
        <authorList>
            <person name="Chen Y."/>
            <person name="Shah S."/>
            <person name="Dougan E. K."/>
            <person name="Thang M."/>
            <person name="Chan C."/>
        </authorList>
    </citation>
    <scope>NUCLEOTIDE SEQUENCE [LARGE SCALE GENOMIC DNA]</scope>
</reference>
<evidence type="ECO:0000313" key="2">
    <source>
        <dbReference type="EMBL" id="CAI3991341.1"/>
    </source>
</evidence>
<dbReference type="EMBL" id="CAMXCT020001580">
    <property type="protein sequence ID" value="CAL1144716.1"/>
    <property type="molecule type" value="Genomic_DNA"/>
</dbReference>
<dbReference type="Proteomes" id="UP001152797">
    <property type="component" value="Unassembled WGS sequence"/>
</dbReference>
<evidence type="ECO:0000313" key="3">
    <source>
        <dbReference type="EMBL" id="CAL4778653.1"/>
    </source>
</evidence>
<accession>A0A9P1FX35</accession>
<proteinExistence type="predicted"/>
<dbReference type="EMBL" id="CAMXCT030001580">
    <property type="protein sequence ID" value="CAL4778653.1"/>
    <property type="molecule type" value="Genomic_DNA"/>
</dbReference>
<dbReference type="EMBL" id="CAMXCT010001580">
    <property type="protein sequence ID" value="CAI3991341.1"/>
    <property type="molecule type" value="Genomic_DNA"/>
</dbReference>
<reference evidence="2" key="1">
    <citation type="submission" date="2022-10" db="EMBL/GenBank/DDBJ databases">
        <authorList>
            <person name="Chen Y."/>
            <person name="Dougan E. K."/>
            <person name="Chan C."/>
            <person name="Rhodes N."/>
            <person name="Thang M."/>
        </authorList>
    </citation>
    <scope>NUCLEOTIDE SEQUENCE</scope>
</reference>
<gene>
    <name evidence="2" type="ORF">C1SCF055_LOCUS18259</name>
</gene>
<feature type="compositionally biased region" description="Basic and acidic residues" evidence="1">
    <location>
        <begin position="19"/>
        <end position="47"/>
    </location>
</feature>
<protein>
    <submittedName>
        <fullName evidence="2">Uncharacterized protein</fullName>
    </submittedName>
</protein>
<name>A0A9P1FX35_9DINO</name>
<evidence type="ECO:0000256" key="1">
    <source>
        <dbReference type="SAM" id="MobiDB-lite"/>
    </source>
</evidence>
<comment type="caution">
    <text evidence="2">The sequence shown here is derived from an EMBL/GenBank/DDBJ whole genome shotgun (WGS) entry which is preliminary data.</text>
</comment>
<keyword evidence="4" id="KW-1185">Reference proteome</keyword>
<dbReference type="AlphaFoldDB" id="A0A9P1FX35"/>
<organism evidence="2">
    <name type="scientific">Cladocopium goreaui</name>
    <dbReference type="NCBI Taxonomy" id="2562237"/>
    <lineage>
        <taxon>Eukaryota</taxon>
        <taxon>Sar</taxon>
        <taxon>Alveolata</taxon>
        <taxon>Dinophyceae</taxon>
        <taxon>Suessiales</taxon>
        <taxon>Symbiodiniaceae</taxon>
        <taxon>Cladocopium</taxon>
    </lineage>
</organism>